<keyword evidence="3 5" id="KW-1133">Transmembrane helix</keyword>
<keyword evidence="4 5" id="KW-0472">Membrane</keyword>
<evidence type="ECO:0000256" key="1">
    <source>
        <dbReference type="ARBA" id="ARBA00004141"/>
    </source>
</evidence>
<name>A0ABT5XT10_9FLAO</name>
<keyword evidence="2 5" id="KW-0812">Transmembrane</keyword>
<evidence type="ECO:0000313" key="8">
    <source>
        <dbReference type="Proteomes" id="UP001217083"/>
    </source>
</evidence>
<feature type="transmembrane region" description="Helical" evidence="5">
    <location>
        <begin position="118"/>
        <end position="135"/>
    </location>
</feature>
<accession>A0ABT5XT10</accession>
<evidence type="ECO:0000256" key="5">
    <source>
        <dbReference type="SAM" id="Phobius"/>
    </source>
</evidence>
<comment type="subcellular location">
    <subcellularLocation>
        <location evidence="1">Membrane</location>
        <topology evidence="1">Multi-pass membrane protein</topology>
    </subcellularLocation>
</comment>
<evidence type="ECO:0000313" key="7">
    <source>
        <dbReference type="EMBL" id="MDF0709053.1"/>
    </source>
</evidence>
<feature type="transmembrane region" description="Helical" evidence="5">
    <location>
        <begin position="7"/>
        <end position="25"/>
    </location>
</feature>
<reference evidence="7 8" key="1">
    <citation type="submission" date="2023-03" db="EMBL/GenBank/DDBJ databases">
        <title>Muricauda XX sp. nov. and Muricauda XXX sp. nov., two novel species isolated from Okinawa Trough.</title>
        <authorList>
            <person name="Cao W."/>
            <person name="Deng X."/>
        </authorList>
    </citation>
    <scope>NUCLEOTIDE SEQUENCE [LARGE SCALE GENOMIC DNA]</scope>
    <source>
        <strain evidence="7 8">81s02</strain>
    </source>
</reference>
<evidence type="ECO:0000259" key="6">
    <source>
        <dbReference type="Pfam" id="PF07291"/>
    </source>
</evidence>
<gene>
    <name evidence="7" type="ORF">PY091_17710</name>
</gene>
<organism evidence="7 8">
    <name type="scientific">Flagellimonas okinawensis</name>
    <dbReference type="NCBI Taxonomy" id="3031324"/>
    <lineage>
        <taxon>Bacteria</taxon>
        <taxon>Pseudomonadati</taxon>
        <taxon>Bacteroidota</taxon>
        <taxon>Flavobacteriia</taxon>
        <taxon>Flavobacteriales</taxon>
        <taxon>Flavobacteriaceae</taxon>
        <taxon>Flagellimonas</taxon>
    </lineage>
</organism>
<feature type="transmembrane region" description="Helical" evidence="5">
    <location>
        <begin position="76"/>
        <end position="98"/>
    </location>
</feature>
<evidence type="ECO:0000256" key="4">
    <source>
        <dbReference type="ARBA" id="ARBA00023136"/>
    </source>
</evidence>
<comment type="caution">
    <text evidence="7">The sequence shown here is derived from an EMBL/GenBank/DDBJ whole genome shotgun (WGS) entry which is preliminary data.</text>
</comment>
<evidence type="ECO:0000256" key="3">
    <source>
        <dbReference type="ARBA" id="ARBA00022989"/>
    </source>
</evidence>
<feature type="transmembrane region" description="Helical" evidence="5">
    <location>
        <begin position="45"/>
        <end position="69"/>
    </location>
</feature>
<feature type="domain" description="Methylamine utilisation protein MauE" evidence="6">
    <location>
        <begin position="8"/>
        <end position="133"/>
    </location>
</feature>
<dbReference type="RefSeq" id="WP_275650822.1">
    <property type="nucleotide sequence ID" value="NZ_JARFVA010000009.1"/>
</dbReference>
<dbReference type="Pfam" id="PF07291">
    <property type="entry name" value="MauE"/>
    <property type="match status" value="1"/>
</dbReference>
<proteinExistence type="predicted"/>
<dbReference type="Proteomes" id="UP001217083">
    <property type="component" value="Unassembled WGS sequence"/>
</dbReference>
<dbReference type="EMBL" id="JARFVA010000009">
    <property type="protein sequence ID" value="MDF0709053.1"/>
    <property type="molecule type" value="Genomic_DNA"/>
</dbReference>
<evidence type="ECO:0000256" key="2">
    <source>
        <dbReference type="ARBA" id="ARBA00022692"/>
    </source>
</evidence>
<dbReference type="InterPro" id="IPR009908">
    <property type="entry name" value="Methylamine_util_MauE"/>
</dbReference>
<sequence>MSSKNFNNYIISAIKLLLGMLFIYTATGKLMHLDIFQMRLEQMPYISPLASSLKWLVPFAELVIVGLLLIGKYRALGMYASFILLGLFTMYIMAVLRFNEHVPCSCGGVLSALSWRDHILFNGAFMLLALTAIRLSRKGNKDKPQNQNTT</sequence>
<protein>
    <recommendedName>
        <fullName evidence="6">Methylamine utilisation protein MauE domain-containing protein</fullName>
    </recommendedName>
</protein>
<keyword evidence="8" id="KW-1185">Reference proteome</keyword>